<dbReference type="PROSITE" id="PS50076">
    <property type="entry name" value="DNAJ_2"/>
    <property type="match status" value="1"/>
</dbReference>
<dbReference type="SUPFAM" id="SSF48452">
    <property type="entry name" value="TPR-like"/>
    <property type="match status" value="1"/>
</dbReference>
<keyword evidence="6" id="KW-0472">Membrane</keyword>
<evidence type="ECO:0000313" key="8">
    <source>
        <dbReference type="EMBL" id="GIP56893.1"/>
    </source>
</evidence>
<keyword evidence="1" id="KW-0235">DNA replication</keyword>
<dbReference type="SMART" id="SM00028">
    <property type="entry name" value="TPR"/>
    <property type="match status" value="6"/>
</dbReference>
<dbReference type="InterPro" id="IPR019734">
    <property type="entry name" value="TPR_rpt"/>
</dbReference>
<evidence type="ECO:0000256" key="2">
    <source>
        <dbReference type="ARBA" id="ARBA00022737"/>
    </source>
</evidence>
<evidence type="ECO:0000256" key="5">
    <source>
        <dbReference type="PROSITE-ProRule" id="PRU00339"/>
    </source>
</evidence>
<keyword evidence="3 5" id="KW-0802">TPR repeat</keyword>
<organism evidence="8 9">
    <name type="scientific">Paenibacillus woosongensis</name>
    <dbReference type="NCBI Taxonomy" id="307580"/>
    <lineage>
        <taxon>Bacteria</taxon>
        <taxon>Bacillati</taxon>
        <taxon>Bacillota</taxon>
        <taxon>Bacilli</taxon>
        <taxon>Bacillales</taxon>
        <taxon>Paenibacillaceae</taxon>
        <taxon>Paenibacillus</taxon>
    </lineage>
</organism>
<feature type="repeat" description="TPR" evidence="5">
    <location>
        <begin position="588"/>
        <end position="621"/>
    </location>
</feature>
<keyword evidence="6" id="KW-1133">Transmembrane helix</keyword>
<keyword evidence="2" id="KW-0677">Repeat</keyword>
<evidence type="ECO:0000259" key="7">
    <source>
        <dbReference type="PROSITE" id="PS50076"/>
    </source>
</evidence>
<dbReference type="InterPro" id="IPR050498">
    <property type="entry name" value="Ycf3"/>
</dbReference>
<dbReference type="RefSeq" id="WP_213588906.1">
    <property type="nucleotide sequence ID" value="NZ_BOSM01000001.1"/>
</dbReference>
<dbReference type="PANTHER" id="PTHR44858">
    <property type="entry name" value="TETRATRICOPEPTIDE REPEAT PROTEIN 6"/>
    <property type="match status" value="1"/>
</dbReference>
<dbReference type="InterPro" id="IPR036869">
    <property type="entry name" value="J_dom_sf"/>
</dbReference>
<feature type="transmembrane region" description="Helical" evidence="6">
    <location>
        <begin position="740"/>
        <end position="757"/>
    </location>
</feature>
<evidence type="ECO:0000256" key="4">
    <source>
        <dbReference type="ARBA" id="ARBA00023016"/>
    </source>
</evidence>
<name>A0ABQ4MLP3_9BACL</name>
<evidence type="ECO:0000256" key="3">
    <source>
        <dbReference type="ARBA" id="ARBA00022803"/>
    </source>
</evidence>
<gene>
    <name evidence="8" type="ORF">J15TS10_07070</name>
</gene>
<keyword evidence="4" id="KW-0346">Stress response</keyword>
<evidence type="ECO:0000256" key="1">
    <source>
        <dbReference type="ARBA" id="ARBA00022705"/>
    </source>
</evidence>
<evidence type="ECO:0000313" key="9">
    <source>
        <dbReference type="Proteomes" id="UP000681290"/>
    </source>
</evidence>
<sequence length="759" mass="89245">MTIWERLDIEPTHDLKTIKRAYAKMLQVYHPEEDAEGYQALREAYDRALKFVKEQQVRRDAGAETSVSASASASVLGAEVSIDVSLASTGQAAAPYEDSSDHADNWGNPEVDTYDDELKISTVQQFIEKAAVLYQHFPSRINPELWIQLLNSDVAWDTTNRRSLNTAMLDFVQSHRFFPSAIWRLLEGFFHWKEEMRESLEPHIMEMPASFKKYYLEQINEDGLNYEYLLRAENINIDEFLHYREQAHRSLRESNLEEAGQALKLALQIYSDDPELLRLLVEYYFRKSQYGLAVDVLKRIFQLQPDDIARYYQRAESYYYSKQFELAVQECESILERWPELLEVRILLGQSYGARGQLSQALATYRSVLHMSDPSNTAVCKIHKQALRRIFEIECLVKRNEAEKHTFDNGQNNDKEREGIIIPSVNLHNYNIENDRVQKFIEQAAALYQHFPSRINPELWMELLNLDVVSDTVYMANLSRAMLEFVQTYRYLPSAVWRLLEDCFHWDEVLKESLEPHIVQIPVSFKKHYFEQLNEDGLNYEYLLRAKDINIDKFLHYREQAHRSLKESKLEEAGHALGAALQIYSDDPELLRLRVEYYFRKSQYDLAVDVLTKILQLQPDDIVSYYKRAKSYYYSKQLELAAMECEFILEKWPEYLEVRILLGQCYDARGQLRQALAIYRSVLHMTDPSNKAEYKIHKQASRRIFEIECLTRNEADKHTFEDDQNNDKDPEGSRDQRSSVNYGLLIFAVLFILKFIFTR</sequence>
<dbReference type="InterPro" id="IPR001623">
    <property type="entry name" value="DnaJ_domain"/>
</dbReference>
<protein>
    <recommendedName>
        <fullName evidence="7">J domain-containing protein</fullName>
    </recommendedName>
</protein>
<reference evidence="8 9" key="1">
    <citation type="submission" date="2021-03" db="EMBL/GenBank/DDBJ databases">
        <title>Antimicrobial resistance genes in bacteria isolated from Japanese honey, and their potential for conferring macrolide and lincosamide resistance in the American foulbrood pathogen Paenibacillus larvae.</title>
        <authorList>
            <person name="Okamoto M."/>
            <person name="Kumagai M."/>
            <person name="Kanamori H."/>
            <person name="Takamatsu D."/>
        </authorList>
    </citation>
    <scope>NUCLEOTIDE SEQUENCE [LARGE SCALE GENOMIC DNA]</scope>
    <source>
        <strain evidence="8 9">J15TS10</strain>
    </source>
</reference>
<keyword evidence="6" id="KW-0812">Transmembrane</keyword>
<feature type="domain" description="J" evidence="7">
    <location>
        <begin position="2"/>
        <end position="62"/>
    </location>
</feature>
<dbReference type="InterPro" id="IPR011990">
    <property type="entry name" value="TPR-like_helical_dom_sf"/>
</dbReference>
<dbReference type="PANTHER" id="PTHR44858:SF1">
    <property type="entry name" value="UDP-N-ACETYLGLUCOSAMINE--PEPTIDE N-ACETYLGLUCOSAMINYLTRANSFERASE SPINDLY-RELATED"/>
    <property type="match status" value="1"/>
</dbReference>
<evidence type="ECO:0000256" key="6">
    <source>
        <dbReference type="SAM" id="Phobius"/>
    </source>
</evidence>
<accession>A0ABQ4MLP3</accession>
<proteinExistence type="predicted"/>
<dbReference type="SUPFAM" id="SSF46565">
    <property type="entry name" value="Chaperone J-domain"/>
    <property type="match status" value="1"/>
</dbReference>
<dbReference type="PROSITE" id="PS50005">
    <property type="entry name" value="TPR"/>
    <property type="match status" value="2"/>
</dbReference>
<dbReference type="Pfam" id="PF14559">
    <property type="entry name" value="TPR_19"/>
    <property type="match status" value="1"/>
</dbReference>
<feature type="repeat" description="TPR" evidence="5">
    <location>
        <begin position="274"/>
        <end position="307"/>
    </location>
</feature>
<comment type="caution">
    <text evidence="8">The sequence shown here is derived from an EMBL/GenBank/DDBJ whole genome shotgun (WGS) entry which is preliminary data.</text>
</comment>
<keyword evidence="9" id="KW-1185">Reference proteome</keyword>
<dbReference type="EMBL" id="BOSM01000001">
    <property type="protein sequence ID" value="GIP56893.1"/>
    <property type="molecule type" value="Genomic_DNA"/>
</dbReference>
<dbReference type="Proteomes" id="UP000681290">
    <property type="component" value="Unassembled WGS sequence"/>
</dbReference>
<dbReference type="Gene3D" id="1.25.40.10">
    <property type="entry name" value="Tetratricopeptide repeat domain"/>
    <property type="match status" value="2"/>
</dbReference>